<dbReference type="NCBIfam" id="TIGR01979">
    <property type="entry name" value="sufS"/>
    <property type="match status" value="1"/>
</dbReference>
<feature type="domain" description="Aminotransferase class V" evidence="7">
    <location>
        <begin position="27"/>
        <end position="396"/>
    </location>
</feature>
<dbReference type="InterPro" id="IPR015422">
    <property type="entry name" value="PyrdxlP-dep_Trfase_small"/>
</dbReference>
<evidence type="ECO:0000313" key="8">
    <source>
        <dbReference type="EMBL" id="HGB36129.1"/>
    </source>
</evidence>
<comment type="catalytic activity">
    <reaction evidence="6">
        <text>(sulfur carrier)-H + L-cysteine = (sulfur carrier)-SH + L-alanine</text>
        <dbReference type="Rhea" id="RHEA:43892"/>
        <dbReference type="Rhea" id="RHEA-COMP:14737"/>
        <dbReference type="Rhea" id="RHEA-COMP:14739"/>
        <dbReference type="ChEBI" id="CHEBI:29917"/>
        <dbReference type="ChEBI" id="CHEBI:35235"/>
        <dbReference type="ChEBI" id="CHEBI:57972"/>
        <dbReference type="ChEBI" id="CHEBI:64428"/>
        <dbReference type="EC" id="2.8.1.7"/>
    </reaction>
</comment>
<keyword evidence="4" id="KW-0808">Transferase</keyword>
<keyword evidence="5" id="KW-0663">Pyridoxal phosphate</keyword>
<evidence type="ECO:0000256" key="6">
    <source>
        <dbReference type="ARBA" id="ARBA00050776"/>
    </source>
</evidence>
<dbReference type="PIRSF" id="PIRSF005572">
    <property type="entry name" value="NifS"/>
    <property type="match status" value="1"/>
</dbReference>
<evidence type="ECO:0000259" key="7">
    <source>
        <dbReference type="Pfam" id="PF00266"/>
    </source>
</evidence>
<dbReference type="InterPro" id="IPR000192">
    <property type="entry name" value="Aminotrans_V_dom"/>
</dbReference>
<dbReference type="InterPro" id="IPR015424">
    <property type="entry name" value="PyrdxlP-dep_Trfase"/>
</dbReference>
<comment type="caution">
    <text evidence="8">The sequence shown here is derived from an EMBL/GenBank/DDBJ whole genome shotgun (WGS) entry which is preliminary data.</text>
</comment>
<comment type="similarity">
    <text evidence="2">Belongs to the class-V pyridoxal-phosphate-dependent aminotransferase family. Csd subfamily.</text>
</comment>
<dbReference type="PANTHER" id="PTHR43586">
    <property type="entry name" value="CYSTEINE DESULFURASE"/>
    <property type="match status" value="1"/>
</dbReference>
<dbReference type="SUPFAM" id="SSF53383">
    <property type="entry name" value="PLP-dependent transferases"/>
    <property type="match status" value="1"/>
</dbReference>
<organism evidence="8">
    <name type="scientific">candidate division WOR-3 bacterium</name>
    <dbReference type="NCBI Taxonomy" id="2052148"/>
    <lineage>
        <taxon>Bacteria</taxon>
        <taxon>Bacteria division WOR-3</taxon>
    </lineage>
</organism>
<dbReference type="InterPro" id="IPR015421">
    <property type="entry name" value="PyrdxlP-dep_Trfase_major"/>
</dbReference>
<gene>
    <name evidence="8" type="ORF">ENV38_04415</name>
</gene>
<evidence type="ECO:0000256" key="1">
    <source>
        <dbReference type="ARBA" id="ARBA00001933"/>
    </source>
</evidence>
<evidence type="ECO:0000256" key="2">
    <source>
        <dbReference type="ARBA" id="ARBA00010447"/>
    </source>
</evidence>
<dbReference type="GO" id="GO:0006534">
    <property type="term" value="P:cysteine metabolic process"/>
    <property type="evidence" value="ECO:0007669"/>
    <property type="project" value="InterPro"/>
</dbReference>
<dbReference type="EC" id="2.8.1.7" evidence="3"/>
<proteinExistence type="inferred from homology"/>
<name>A0A7V3KNW8_UNCW3</name>
<dbReference type="PANTHER" id="PTHR43586:SF8">
    <property type="entry name" value="CYSTEINE DESULFURASE 1, CHLOROPLASTIC"/>
    <property type="match status" value="1"/>
</dbReference>
<reference evidence="8" key="1">
    <citation type="journal article" date="2020" name="mSystems">
        <title>Genome- and Community-Level Interaction Insights into Carbon Utilization and Element Cycling Functions of Hydrothermarchaeota in Hydrothermal Sediment.</title>
        <authorList>
            <person name="Zhou Z."/>
            <person name="Liu Y."/>
            <person name="Xu W."/>
            <person name="Pan J."/>
            <person name="Luo Z.H."/>
            <person name="Li M."/>
        </authorList>
    </citation>
    <scope>NUCLEOTIDE SEQUENCE [LARGE SCALE GENOMIC DNA]</scope>
    <source>
        <strain evidence="8">SpSt-754</strain>
    </source>
</reference>
<evidence type="ECO:0000256" key="5">
    <source>
        <dbReference type="ARBA" id="ARBA00022898"/>
    </source>
</evidence>
<evidence type="ECO:0000256" key="3">
    <source>
        <dbReference type="ARBA" id="ARBA00012239"/>
    </source>
</evidence>
<dbReference type="Gene3D" id="3.40.640.10">
    <property type="entry name" value="Type I PLP-dependent aspartate aminotransferase-like (Major domain)"/>
    <property type="match status" value="1"/>
</dbReference>
<dbReference type="GO" id="GO:0030170">
    <property type="term" value="F:pyridoxal phosphate binding"/>
    <property type="evidence" value="ECO:0007669"/>
    <property type="project" value="InterPro"/>
</dbReference>
<dbReference type="AlphaFoldDB" id="A0A7V3KNW8"/>
<accession>A0A7V3KNW8</accession>
<dbReference type="InterPro" id="IPR010970">
    <property type="entry name" value="Cys_dSase_SufS"/>
</dbReference>
<dbReference type="CDD" id="cd06453">
    <property type="entry name" value="SufS_like"/>
    <property type="match status" value="1"/>
</dbReference>
<dbReference type="EMBL" id="DTGD01000161">
    <property type="protein sequence ID" value="HGB36129.1"/>
    <property type="molecule type" value="Genomic_DNA"/>
</dbReference>
<evidence type="ECO:0000256" key="4">
    <source>
        <dbReference type="ARBA" id="ARBA00022679"/>
    </source>
</evidence>
<dbReference type="Pfam" id="PF00266">
    <property type="entry name" value="Aminotran_5"/>
    <property type="match status" value="1"/>
</dbReference>
<dbReference type="InterPro" id="IPR016454">
    <property type="entry name" value="Cysteine_dSase"/>
</dbReference>
<dbReference type="GO" id="GO:0031071">
    <property type="term" value="F:cysteine desulfurase activity"/>
    <property type="evidence" value="ECO:0007669"/>
    <property type="project" value="UniProtKB-EC"/>
</dbReference>
<comment type="cofactor">
    <cofactor evidence="1">
        <name>pyridoxal 5'-phosphate</name>
        <dbReference type="ChEBI" id="CHEBI:597326"/>
    </cofactor>
</comment>
<protein>
    <recommendedName>
        <fullName evidence="3">cysteine desulfurase</fullName>
        <ecNumber evidence="3">2.8.1.7</ecNumber>
    </recommendedName>
</protein>
<dbReference type="Gene3D" id="3.90.1150.10">
    <property type="entry name" value="Aspartate Aminotransferase, domain 1"/>
    <property type="match status" value="1"/>
</dbReference>
<sequence length="410" mass="46647">MMPCFDVQSVRKDFPILQRKLRGKPLVYLDNAATSQRPIQVIKALEEFYTLHNANIHRAIHTLSREATELYEEAHEKVRRFINARFFEEIIFAKNTTEAINLVAYSLSFKLKPGDEIVTTVMEHHSNMVPWQMLRDHFGIKLKFARLNGKGYLDLDHLNSLITDRTKLVAVTHVSNVLGIVNPIEEIVKMAHSKGALCLVDGAQSVPHLPIDVQKLDMDFLAFSSHKMLGPTGIGVLYAKKEILEKMEPFLRGGDMISTVTIERPDWNKLPWRFEAGTSNFADGYAFGVAIDYLERVGMDCIFEHEKEIAKHTLNRLINEVEGIRILGPVEDRIGVISFYFEDIPPDLVGLALDEEGVAIRTGCHCAQPLHEHFGISGTARASFYLYNTFEEADYFVDTLKAIIKRYRNL</sequence>